<reference evidence="1" key="1">
    <citation type="submission" date="2019-11" db="EMBL/GenBank/DDBJ databases">
        <title>Whole genome comparisons of Staphylococcus agnetis isolates from cattle and chickens.</title>
        <authorList>
            <person name="Rhoads D."/>
            <person name="Shwani A."/>
            <person name="Adkins P."/>
            <person name="Calcutt M."/>
            <person name="Middleton J."/>
        </authorList>
    </citation>
    <scope>NUCLEOTIDE SEQUENCE</scope>
    <source>
        <strain evidence="1">1387</strain>
    </source>
</reference>
<dbReference type="NCBIfam" id="TIGR03713">
    <property type="entry name" value="acc_sec_asp1"/>
    <property type="match status" value="1"/>
</dbReference>
<dbReference type="Pfam" id="PF16993">
    <property type="entry name" value="Asp1"/>
    <property type="match status" value="1"/>
</dbReference>
<comment type="caution">
    <text evidence="1">The sequence shown here is derived from an EMBL/GenBank/DDBJ whole genome shotgun (WGS) entry which is preliminary data.</text>
</comment>
<dbReference type="EMBL" id="WMFL01000060">
    <property type="protein sequence ID" value="NJI02172.1"/>
    <property type="molecule type" value="Genomic_DNA"/>
</dbReference>
<dbReference type="AlphaFoldDB" id="A0AAW9Z0K0"/>
<evidence type="ECO:0000313" key="2">
    <source>
        <dbReference type="Proteomes" id="UP000646308"/>
    </source>
</evidence>
<protein>
    <submittedName>
        <fullName evidence="1">Accessory Sec system protein Asp1</fullName>
    </submittedName>
</protein>
<dbReference type="RefSeq" id="WP_107376450.1">
    <property type="nucleotide sequence ID" value="NZ_CP045927.1"/>
</dbReference>
<dbReference type="GO" id="GO:0015031">
    <property type="term" value="P:protein transport"/>
    <property type="evidence" value="ECO:0007669"/>
    <property type="project" value="InterPro"/>
</dbReference>
<name>A0AAW9Z0K0_9STAP</name>
<organism evidence="1 2">
    <name type="scientific">Staphylococcus agnetis</name>
    <dbReference type="NCBI Taxonomy" id="985762"/>
    <lineage>
        <taxon>Bacteria</taxon>
        <taxon>Bacillati</taxon>
        <taxon>Bacillota</taxon>
        <taxon>Bacilli</taxon>
        <taxon>Bacillales</taxon>
        <taxon>Staphylococcaceae</taxon>
        <taxon>Staphylococcus</taxon>
    </lineage>
</organism>
<dbReference type="Proteomes" id="UP000646308">
    <property type="component" value="Unassembled WGS sequence"/>
</dbReference>
<dbReference type="InterPro" id="IPR022372">
    <property type="entry name" value="Accessory_SS_Asp1"/>
</dbReference>
<accession>A0AAW9Z0K0</accession>
<evidence type="ECO:0000313" key="1">
    <source>
        <dbReference type="EMBL" id="NJI02172.1"/>
    </source>
</evidence>
<dbReference type="GeneID" id="57692742"/>
<sequence length="518" mass="61239">MKRFIPAWYSQNQWWESQAHPFYRKRAITEFDDMISLMSMHYKNNVQFEIIVLNYNPGLRTFLHRHDLFEASYWSVFDEIQGFNHQTPQSVDYRELKWPTGTEFIYTPYLIQAIMNEHCYSNIYFSQDGYLIWIEDYEDKVLCRRYVFDDRGNLSSMIYYDCEGKQDFIRYMTCDGDWILEENVKNGTVDVHKKYYHRFKYHQYSSMVTVIQEYLHDYCATSTEQDDIIFVASDVRHNTLIAQSFNHHRLCYSVFKQRNQDLNEKALASMTIGQNWLVDTLENEQKLNAYKTKQRLSNRLMRITPFDAQTMSNISSQLHETYIGLWIDGLSEAKLKALMSQCVQYMKDHESMRIVLMSKMERHHISQWLLNEINVINDQFNGKSDVSEEIAELMKEDETIDYVELKIVPFEIDIVEAISTLRIMVDLSEEPDLFLQICCLGAGLPQINQRQTDYVQHGANGLVITTDESLIGALDYFLAHLKHWNYSYAYAQKLSKTYASEKIIEQLDQLIEGEYSGA</sequence>
<gene>
    <name evidence="1" type="primary">asp1</name>
    <name evidence="1" type="ORF">GLV84_04775</name>
</gene>
<proteinExistence type="predicted"/>